<sequence length="309" mass="33856">MSGHQRKLDEQYAAVMENHPFGVALYRPLPTSILRPGSLGYFDEFGAWNLIAHLAEGPGLLAKGLGELEGEIVVAPPDDGIKWGPKISSGTKATKVELSGGIDLGLASGIPLTVSAVYSYSTTKDVGAILLTSAPITYERYFHSNIFKKWVQKNALAILAGWPEVKDHDLWIVTSTFSTKKCAINMWNSHSQGIKVGFTSDIWGIGNAGPSADWVRSQTDEGWAEYSTKGNEKYAVFFGGLKFHYSRLLSGMGMTGLNPRGGPSKFNLPKDPQDPVAEYITSLFDPENDEYFDLHCEEIIECDVESARE</sequence>
<dbReference type="OrthoDB" id="2883672at2759"/>
<reference evidence="1 2" key="1">
    <citation type="submission" date="2014-04" db="EMBL/GenBank/DDBJ databases">
        <authorList>
            <consortium name="DOE Joint Genome Institute"/>
            <person name="Kuo A."/>
            <person name="Gay G."/>
            <person name="Dore J."/>
            <person name="Kohler A."/>
            <person name="Nagy L.G."/>
            <person name="Floudas D."/>
            <person name="Copeland A."/>
            <person name="Barry K.W."/>
            <person name="Cichocki N."/>
            <person name="Veneault-Fourrey C."/>
            <person name="LaButti K."/>
            <person name="Lindquist E.A."/>
            <person name="Lipzen A."/>
            <person name="Lundell T."/>
            <person name="Morin E."/>
            <person name="Murat C."/>
            <person name="Sun H."/>
            <person name="Tunlid A."/>
            <person name="Henrissat B."/>
            <person name="Grigoriev I.V."/>
            <person name="Hibbett D.S."/>
            <person name="Martin F."/>
            <person name="Nordberg H.P."/>
            <person name="Cantor M.N."/>
            <person name="Hua S.X."/>
        </authorList>
    </citation>
    <scope>NUCLEOTIDE SEQUENCE [LARGE SCALE GENOMIC DNA]</scope>
    <source>
        <strain evidence="2">h7</strain>
    </source>
</reference>
<evidence type="ECO:0000313" key="1">
    <source>
        <dbReference type="EMBL" id="KIM44324.1"/>
    </source>
</evidence>
<proteinExistence type="predicted"/>
<protein>
    <submittedName>
        <fullName evidence="1">Uncharacterized protein</fullName>
    </submittedName>
</protein>
<dbReference type="Proteomes" id="UP000053424">
    <property type="component" value="Unassembled WGS sequence"/>
</dbReference>
<keyword evidence="2" id="KW-1185">Reference proteome</keyword>
<evidence type="ECO:0000313" key="2">
    <source>
        <dbReference type="Proteomes" id="UP000053424"/>
    </source>
</evidence>
<organism evidence="1 2">
    <name type="scientific">Hebeloma cylindrosporum</name>
    <dbReference type="NCBI Taxonomy" id="76867"/>
    <lineage>
        <taxon>Eukaryota</taxon>
        <taxon>Fungi</taxon>
        <taxon>Dikarya</taxon>
        <taxon>Basidiomycota</taxon>
        <taxon>Agaricomycotina</taxon>
        <taxon>Agaricomycetes</taxon>
        <taxon>Agaricomycetidae</taxon>
        <taxon>Agaricales</taxon>
        <taxon>Agaricineae</taxon>
        <taxon>Hymenogastraceae</taxon>
        <taxon>Hebeloma</taxon>
    </lineage>
</organism>
<dbReference type="HOGENOM" id="CLU_060580_0_0_1"/>
<dbReference type="EMBL" id="KN831774">
    <property type="protein sequence ID" value="KIM44324.1"/>
    <property type="molecule type" value="Genomic_DNA"/>
</dbReference>
<dbReference type="STRING" id="686832.A0A0C3CJQ5"/>
<reference evidence="2" key="2">
    <citation type="submission" date="2015-01" db="EMBL/GenBank/DDBJ databases">
        <title>Evolutionary Origins and Diversification of the Mycorrhizal Mutualists.</title>
        <authorList>
            <consortium name="DOE Joint Genome Institute"/>
            <consortium name="Mycorrhizal Genomics Consortium"/>
            <person name="Kohler A."/>
            <person name="Kuo A."/>
            <person name="Nagy L.G."/>
            <person name="Floudas D."/>
            <person name="Copeland A."/>
            <person name="Barry K.W."/>
            <person name="Cichocki N."/>
            <person name="Veneault-Fourrey C."/>
            <person name="LaButti K."/>
            <person name="Lindquist E.A."/>
            <person name="Lipzen A."/>
            <person name="Lundell T."/>
            <person name="Morin E."/>
            <person name="Murat C."/>
            <person name="Riley R."/>
            <person name="Ohm R."/>
            <person name="Sun H."/>
            <person name="Tunlid A."/>
            <person name="Henrissat B."/>
            <person name="Grigoriev I.V."/>
            <person name="Hibbett D.S."/>
            <person name="Martin F."/>
        </authorList>
    </citation>
    <scope>NUCLEOTIDE SEQUENCE [LARGE SCALE GENOMIC DNA]</scope>
    <source>
        <strain evidence="2">h7</strain>
    </source>
</reference>
<dbReference type="AlphaFoldDB" id="A0A0C3CJQ5"/>
<name>A0A0C3CJQ5_HEBCY</name>
<accession>A0A0C3CJQ5</accession>
<gene>
    <name evidence="1" type="ORF">M413DRAFT_443331</name>
</gene>